<dbReference type="GO" id="GO:0016791">
    <property type="term" value="F:phosphatase activity"/>
    <property type="evidence" value="ECO:0007669"/>
    <property type="project" value="TreeGrafter"/>
</dbReference>
<dbReference type="Proteomes" id="UP000000626">
    <property type="component" value="Chromosome"/>
</dbReference>
<dbReference type="HOGENOM" id="CLU_044146_7_0_4"/>
<dbReference type="Gene3D" id="3.30.1240.10">
    <property type="match status" value="1"/>
</dbReference>
<dbReference type="CDD" id="cd07517">
    <property type="entry name" value="HAD_HPP"/>
    <property type="match status" value="1"/>
</dbReference>
<dbReference type="PANTHER" id="PTHR10000">
    <property type="entry name" value="PHOSPHOSERINE PHOSPHATASE"/>
    <property type="match status" value="1"/>
</dbReference>
<dbReference type="PANTHER" id="PTHR10000:SF25">
    <property type="entry name" value="PHOSPHATASE YKRA-RELATED"/>
    <property type="match status" value="1"/>
</dbReference>
<dbReference type="SUPFAM" id="SSF56784">
    <property type="entry name" value="HAD-like"/>
    <property type="match status" value="1"/>
</dbReference>
<dbReference type="InterPro" id="IPR006379">
    <property type="entry name" value="HAD-SF_hydro_IIB"/>
</dbReference>
<dbReference type="PROSITE" id="PS01229">
    <property type="entry name" value="COF_2"/>
    <property type="match status" value="1"/>
</dbReference>
<evidence type="ECO:0000313" key="2">
    <source>
        <dbReference type="Proteomes" id="UP000000626"/>
    </source>
</evidence>
<dbReference type="KEGG" id="nma:NMA1921"/>
<dbReference type="Pfam" id="PF08282">
    <property type="entry name" value="Hydrolase_3"/>
    <property type="match status" value="1"/>
</dbReference>
<dbReference type="NCBIfam" id="TIGR01484">
    <property type="entry name" value="HAD-SF-IIB"/>
    <property type="match status" value="1"/>
</dbReference>
<dbReference type="InterPro" id="IPR000150">
    <property type="entry name" value="Cof"/>
</dbReference>
<dbReference type="NCBIfam" id="TIGR00099">
    <property type="entry name" value="Cof-subfamily"/>
    <property type="match status" value="1"/>
</dbReference>
<sequence length="269" mass="28980">MNARENVMNPKIVFFDIDDTLYRKYTDTLRPSVKTAVAALRGKGILTALATGRSLATIPEKVRDMMAETGMDAVVTINGQFALLHGKTVCEVPMDAGLMGRVCAHLDSLGMDYAFVGGEGIAVSALSECVCRALKHIASDFFADKDYFSSKPVYQMLVFAEENEMPLWSDIVEREGLKTVRWHEEAVDLLPAGASKTDGIRSVVEALGLEMADVMAFGDGLNDVEMLSEVGFGVAMGNGEQAAKEAAKYVCPGVDEDGVLRGLQDLGVI</sequence>
<dbReference type="GO" id="GO:0000287">
    <property type="term" value="F:magnesium ion binding"/>
    <property type="evidence" value="ECO:0007669"/>
    <property type="project" value="TreeGrafter"/>
</dbReference>
<dbReference type="Gene3D" id="3.40.50.1000">
    <property type="entry name" value="HAD superfamily/HAD-like"/>
    <property type="match status" value="1"/>
</dbReference>
<gene>
    <name evidence="1" type="ordered locus">NMA1921</name>
</gene>
<dbReference type="SFLD" id="SFLDG01140">
    <property type="entry name" value="C2.B:_Phosphomannomutase_and_P"/>
    <property type="match status" value="1"/>
</dbReference>
<evidence type="ECO:0000313" key="1">
    <source>
        <dbReference type="EMBL" id="CAM09036.1"/>
    </source>
</evidence>
<accession>A0A0U1RJZ5</accession>
<dbReference type="GO" id="GO:0005829">
    <property type="term" value="C:cytosol"/>
    <property type="evidence" value="ECO:0007669"/>
    <property type="project" value="TreeGrafter"/>
</dbReference>
<proteinExistence type="predicted"/>
<organism evidence="1 2">
    <name type="scientific">Neisseria meningitidis serogroup A / serotype 4A (strain DSM 15465 / Z2491)</name>
    <dbReference type="NCBI Taxonomy" id="122587"/>
    <lineage>
        <taxon>Bacteria</taxon>
        <taxon>Pseudomonadati</taxon>
        <taxon>Pseudomonadota</taxon>
        <taxon>Betaproteobacteria</taxon>
        <taxon>Neisseriales</taxon>
        <taxon>Neisseriaceae</taxon>
        <taxon>Neisseria</taxon>
    </lineage>
</organism>
<dbReference type="EnsemblBacteria" id="CAM09036">
    <property type="protein sequence ID" value="CAM09036"/>
    <property type="gene ID" value="NMA1921"/>
</dbReference>
<reference evidence="1 2" key="1">
    <citation type="journal article" date="2000" name="Nature">
        <title>Complete DNA sequence of a serogroup A strain of Neisseria meningitidis Z2491.</title>
        <authorList>
            <person name="Parkhill J."/>
            <person name="Achtman M."/>
            <person name="James K.D."/>
            <person name="Bentley S.D."/>
            <person name="Churcher C."/>
            <person name="Klee S.R."/>
            <person name="Morelli G."/>
            <person name="Basham D."/>
            <person name="Brown D."/>
            <person name="Chillingworth T."/>
            <person name="Davies R.M."/>
            <person name="Davis P."/>
            <person name="Devlin K."/>
            <person name="Feltwell T."/>
            <person name="Hamlin N."/>
            <person name="Holroyd S."/>
            <person name="Jagels K."/>
            <person name="Leather S."/>
            <person name="Moule S."/>
            <person name="Mungall K."/>
            <person name="Quail M.A."/>
            <person name="Rajandream M.A."/>
            <person name="Rutherford K.M."/>
            <person name="Simmonds M."/>
            <person name="Skelton J."/>
            <person name="Whitehead S."/>
            <person name="Spratt B.G."/>
            <person name="Barrell B.G."/>
        </authorList>
    </citation>
    <scope>NUCLEOTIDE SEQUENCE [LARGE SCALE GENOMIC DNA]</scope>
    <source>
        <strain evidence="2">DSM 15465 / Z2491</strain>
    </source>
</reference>
<dbReference type="InterPro" id="IPR023214">
    <property type="entry name" value="HAD_sf"/>
</dbReference>
<protein>
    <recommendedName>
        <fullName evidence="3">Hydrolase</fullName>
    </recommendedName>
</protein>
<evidence type="ECO:0008006" key="3">
    <source>
        <dbReference type="Google" id="ProtNLM"/>
    </source>
</evidence>
<name>A0A0U1RJZ5_NEIMA</name>
<dbReference type="AlphaFoldDB" id="A0A0U1RJZ5"/>
<dbReference type="InterPro" id="IPR036412">
    <property type="entry name" value="HAD-like_sf"/>
</dbReference>
<dbReference type="SFLD" id="SFLDS00003">
    <property type="entry name" value="Haloacid_Dehalogenase"/>
    <property type="match status" value="1"/>
</dbReference>
<dbReference type="EMBL" id="AL157959">
    <property type="protein sequence ID" value="CAM09036.1"/>
    <property type="molecule type" value="Genomic_DNA"/>
</dbReference>